<dbReference type="AlphaFoldDB" id="A0A085W743"/>
<dbReference type="EMBL" id="JMCB01000017">
    <property type="protein sequence ID" value="KFE63506.1"/>
    <property type="molecule type" value="Genomic_DNA"/>
</dbReference>
<dbReference type="InterPro" id="IPR016181">
    <property type="entry name" value="Acyl_CoA_acyltransferase"/>
</dbReference>
<comment type="caution">
    <text evidence="2">The sequence shown here is derived from an EMBL/GenBank/DDBJ whole genome shotgun (WGS) entry which is preliminary data.</text>
</comment>
<dbReference type="InterPro" id="IPR000182">
    <property type="entry name" value="GNAT_dom"/>
</dbReference>
<proteinExistence type="predicted"/>
<organism evidence="2 3">
    <name type="scientific">Hyalangium minutum</name>
    <dbReference type="NCBI Taxonomy" id="394096"/>
    <lineage>
        <taxon>Bacteria</taxon>
        <taxon>Pseudomonadati</taxon>
        <taxon>Myxococcota</taxon>
        <taxon>Myxococcia</taxon>
        <taxon>Myxococcales</taxon>
        <taxon>Cystobacterineae</taxon>
        <taxon>Archangiaceae</taxon>
        <taxon>Hyalangium</taxon>
    </lineage>
</organism>
<dbReference type="Gene3D" id="3.40.630.30">
    <property type="match status" value="1"/>
</dbReference>
<dbReference type="GO" id="GO:0016747">
    <property type="term" value="F:acyltransferase activity, transferring groups other than amino-acyl groups"/>
    <property type="evidence" value="ECO:0007669"/>
    <property type="project" value="InterPro"/>
</dbReference>
<accession>A0A085W743</accession>
<name>A0A085W743_9BACT</name>
<gene>
    <name evidence="2" type="ORF">DB31_2624</name>
</gene>
<dbReference type="Proteomes" id="UP000028725">
    <property type="component" value="Unassembled WGS sequence"/>
</dbReference>
<reference evidence="2 3" key="1">
    <citation type="submission" date="2014-04" db="EMBL/GenBank/DDBJ databases">
        <title>Genome assembly of Hyalangium minutum DSM 14724.</title>
        <authorList>
            <person name="Sharma G."/>
            <person name="Subramanian S."/>
        </authorList>
    </citation>
    <scope>NUCLEOTIDE SEQUENCE [LARGE SCALE GENOMIC DNA]</scope>
    <source>
        <strain evidence="2 3">DSM 14724</strain>
    </source>
</reference>
<dbReference type="STRING" id="394096.DB31_2624"/>
<evidence type="ECO:0000313" key="3">
    <source>
        <dbReference type="Proteomes" id="UP000028725"/>
    </source>
</evidence>
<feature type="domain" description="N-acetyltransferase" evidence="1">
    <location>
        <begin position="1"/>
        <end position="131"/>
    </location>
</feature>
<keyword evidence="2" id="KW-0808">Transferase</keyword>
<evidence type="ECO:0000259" key="1">
    <source>
        <dbReference type="PROSITE" id="PS51186"/>
    </source>
</evidence>
<sequence>MSKRVKGEVPIGLLGYLDDEPMAWCSIAPRETFRRLGGPKDPSEPSAEWVWSLTCFFIDRRLRGEGVMHQLLDAAIHHAKAQGATVLEAYPVDPDSPSYRFMGFVSTFVEAGFEEVGRAGTRRHVMRLALD</sequence>
<keyword evidence="3" id="KW-1185">Reference proteome</keyword>
<dbReference type="SUPFAM" id="SSF55729">
    <property type="entry name" value="Acyl-CoA N-acyltransferases (Nat)"/>
    <property type="match status" value="1"/>
</dbReference>
<dbReference type="Pfam" id="PF00583">
    <property type="entry name" value="Acetyltransf_1"/>
    <property type="match status" value="1"/>
</dbReference>
<dbReference type="CDD" id="cd04301">
    <property type="entry name" value="NAT_SF"/>
    <property type="match status" value="1"/>
</dbReference>
<evidence type="ECO:0000313" key="2">
    <source>
        <dbReference type="EMBL" id="KFE63506.1"/>
    </source>
</evidence>
<dbReference type="PROSITE" id="PS51186">
    <property type="entry name" value="GNAT"/>
    <property type="match status" value="1"/>
</dbReference>
<protein>
    <submittedName>
        <fullName evidence="2">GCN5-related N-acetyltransferase</fullName>
    </submittedName>
</protein>